<dbReference type="GO" id="GO:0004674">
    <property type="term" value="F:protein serine/threonine kinase activity"/>
    <property type="evidence" value="ECO:0007669"/>
    <property type="project" value="UniProtKB-KW"/>
</dbReference>
<dbReference type="SMART" id="SM00220">
    <property type="entry name" value="S_TKc"/>
    <property type="match status" value="1"/>
</dbReference>
<dbReference type="PROSITE" id="PS50011">
    <property type="entry name" value="PROTEIN_KINASE_DOM"/>
    <property type="match status" value="1"/>
</dbReference>
<dbReference type="Gene3D" id="1.10.510.10">
    <property type="entry name" value="Transferase(Phosphotransferase) domain 1"/>
    <property type="match status" value="1"/>
</dbReference>
<organism evidence="7 8">
    <name type="scientific">Mesorhabditis spiculigera</name>
    <dbReference type="NCBI Taxonomy" id="96644"/>
    <lineage>
        <taxon>Eukaryota</taxon>
        <taxon>Metazoa</taxon>
        <taxon>Ecdysozoa</taxon>
        <taxon>Nematoda</taxon>
        <taxon>Chromadorea</taxon>
        <taxon>Rhabditida</taxon>
        <taxon>Rhabditina</taxon>
        <taxon>Rhabditomorpha</taxon>
        <taxon>Rhabditoidea</taxon>
        <taxon>Rhabditidae</taxon>
        <taxon>Mesorhabditinae</taxon>
        <taxon>Mesorhabditis</taxon>
    </lineage>
</organism>
<keyword evidence="5" id="KW-0067">ATP-binding</keyword>
<evidence type="ECO:0000256" key="3">
    <source>
        <dbReference type="ARBA" id="ARBA00022741"/>
    </source>
</evidence>
<comment type="caution">
    <text evidence="7">The sequence shown here is derived from an EMBL/GenBank/DDBJ whole genome shotgun (WGS) entry which is preliminary data.</text>
</comment>
<dbReference type="InterPro" id="IPR008271">
    <property type="entry name" value="Ser/Thr_kinase_AS"/>
</dbReference>
<evidence type="ECO:0000256" key="1">
    <source>
        <dbReference type="ARBA" id="ARBA00022527"/>
    </source>
</evidence>
<dbReference type="PANTHER" id="PTHR24351">
    <property type="entry name" value="RIBOSOMAL PROTEIN S6 KINASE"/>
    <property type="match status" value="1"/>
</dbReference>
<dbReference type="InterPro" id="IPR000719">
    <property type="entry name" value="Prot_kinase_dom"/>
</dbReference>
<feature type="non-terminal residue" evidence="7">
    <location>
        <position position="362"/>
    </location>
</feature>
<dbReference type="InterPro" id="IPR011009">
    <property type="entry name" value="Kinase-like_dom_sf"/>
</dbReference>
<evidence type="ECO:0000313" key="8">
    <source>
        <dbReference type="Proteomes" id="UP001177023"/>
    </source>
</evidence>
<name>A0AA36FVH8_9BILA</name>
<evidence type="ECO:0000313" key="7">
    <source>
        <dbReference type="EMBL" id="CAJ0568735.1"/>
    </source>
</evidence>
<dbReference type="SUPFAM" id="SSF56112">
    <property type="entry name" value="Protein kinase-like (PK-like)"/>
    <property type="match status" value="1"/>
</dbReference>
<dbReference type="PROSITE" id="PS00108">
    <property type="entry name" value="PROTEIN_KINASE_ST"/>
    <property type="match status" value="1"/>
</dbReference>
<evidence type="ECO:0000256" key="5">
    <source>
        <dbReference type="ARBA" id="ARBA00022840"/>
    </source>
</evidence>
<reference evidence="7" key="1">
    <citation type="submission" date="2023-06" db="EMBL/GenBank/DDBJ databases">
        <authorList>
            <person name="Delattre M."/>
        </authorList>
    </citation>
    <scope>NUCLEOTIDE SEQUENCE</scope>
    <source>
        <strain evidence="7">AF72</strain>
    </source>
</reference>
<dbReference type="EMBL" id="CATQJA010001810">
    <property type="protein sequence ID" value="CAJ0568735.1"/>
    <property type="molecule type" value="Genomic_DNA"/>
</dbReference>
<keyword evidence="4" id="KW-0418">Kinase</keyword>
<keyword evidence="8" id="KW-1185">Reference proteome</keyword>
<dbReference type="GO" id="GO:0005524">
    <property type="term" value="F:ATP binding"/>
    <property type="evidence" value="ECO:0007669"/>
    <property type="project" value="UniProtKB-KW"/>
</dbReference>
<keyword evidence="3" id="KW-0547">Nucleotide-binding</keyword>
<dbReference type="Pfam" id="PF00069">
    <property type="entry name" value="Pkinase"/>
    <property type="match status" value="1"/>
</dbReference>
<feature type="domain" description="Protein kinase" evidence="6">
    <location>
        <begin position="1"/>
        <end position="284"/>
    </location>
</feature>
<evidence type="ECO:0000259" key="6">
    <source>
        <dbReference type="PROSITE" id="PS50011"/>
    </source>
</evidence>
<gene>
    <name evidence="7" type="ORF">MSPICULIGERA_LOCUS7249</name>
</gene>
<dbReference type="AlphaFoldDB" id="A0AA36FVH8"/>
<keyword evidence="2" id="KW-0808">Transferase</keyword>
<accession>A0AA36FVH8</accession>
<evidence type="ECO:0000256" key="2">
    <source>
        <dbReference type="ARBA" id="ARBA00022679"/>
    </source>
</evidence>
<keyword evidence="1" id="KW-0723">Serine/threonine-protein kinase</keyword>
<sequence length="362" mass="42162">MVWYPSDFAFHHDHEIYGKTDSRYVLIDKTMATVWKIYTLPEKQGSEIPINTRHFEREKQRNLELRCKPHENLMLIKEENRIQKFRCKADGKQYGVLIFDFLPYTLEKVIWEPSINYTDDGVATLASQMLSGISHLHELNIAHRDIKPANIFIDKNGIVKIADYNISLNEGSGCLGSDTGTLRYMHPRQLFESECHRQDDLWSLGVVLWELVTREEFYQNDQLNVPPLGGNHFILKIIEYCCQPKSTELCAKQASEMLNGALRKKGRKLSASFQTFASGSHEIRPPVGLESVYISETPIYREFRNRGPSFSNQATEADFDFEQFDPAALAQELYGYVPERNEERWMFVSHAPRIVRKWLKWF</sequence>
<proteinExistence type="predicted"/>
<protein>
    <recommendedName>
        <fullName evidence="6">Protein kinase domain-containing protein</fullName>
    </recommendedName>
</protein>
<evidence type="ECO:0000256" key="4">
    <source>
        <dbReference type="ARBA" id="ARBA00022777"/>
    </source>
</evidence>
<dbReference type="Proteomes" id="UP001177023">
    <property type="component" value="Unassembled WGS sequence"/>
</dbReference>